<accession>A0ABX0UL00</accession>
<feature type="domain" description="RNA polymerase sigma-70 region 2" evidence="6">
    <location>
        <begin position="36"/>
        <end position="100"/>
    </location>
</feature>
<keyword evidence="3" id="KW-0731">Sigma factor</keyword>
<evidence type="ECO:0000256" key="2">
    <source>
        <dbReference type="ARBA" id="ARBA00023015"/>
    </source>
</evidence>
<keyword evidence="8" id="KW-1185">Reference proteome</keyword>
<comment type="caution">
    <text evidence="7">The sequence shown here is derived from an EMBL/GenBank/DDBJ whole genome shotgun (WGS) entry which is preliminary data.</text>
</comment>
<proteinExistence type="inferred from homology"/>
<dbReference type="InterPro" id="IPR013324">
    <property type="entry name" value="RNA_pol_sigma_r3/r4-like"/>
</dbReference>
<dbReference type="Gene3D" id="1.10.1740.10">
    <property type="match status" value="1"/>
</dbReference>
<evidence type="ECO:0000259" key="6">
    <source>
        <dbReference type="Pfam" id="PF04542"/>
    </source>
</evidence>
<keyword evidence="4" id="KW-0238">DNA-binding</keyword>
<sequence length="196" mass="23083">MKFLKIFPVKTKDTSSEGQQLALYRKTGDINLLGTLYEPYMEMVYAICYKFLKKEDESKDAVMQIFEKLVSDLKRHEVENFKSWLHSVARSHCLMQIRSRHVFIVNEEIPETYGSTEFQNEEWEHSINLNSQLDSLEKCLEILVLEQRVTVELFYKQEKCYKEISGQTGFDLNKVKSYIQNGKRNLKICMDKNGSI</sequence>
<keyword evidence="2" id="KW-0805">Transcription regulation</keyword>
<evidence type="ECO:0000256" key="1">
    <source>
        <dbReference type="ARBA" id="ARBA00010641"/>
    </source>
</evidence>
<dbReference type="PANTHER" id="PTHR43133:SF8">
    <property type="entry name" value="RNA POLYMERASE SIGMA FACTOR HI_1459-RELATED"/>
    <property type="match status" value="1"/>
</dbReference>
<name>A0ABX0UL00_9BACT</name>
<evidence type="ECO:0000313" key="8">
    <source>
        <dbReference type="Proteomes" id="UP001179181"/>
    </source>
</evidence>
<evidence type="ECO:0000313" key="7">
    <source>
        <dbReference type="EMBL" id="NIJ53636.1"/>
    </source>
</evidence>
<keyword evidence="5" id="KW-0804">Transcription</keyword>
<dbReference type="Gene3D" id="1.10.10.10">
    <property type="entry name" value="Winged helix-like DNA-binding domain superfamily/Winged helix DNA-binding domain"/>
    <property type="match status" value="1"/>
</dbReference>
<evidence type="ECO:0000256" key="3">
    <source>
        <dbReference type="ARBA" id="ARBA00023082"/>
    </source>
</evidence>
<comment type="similarity">
    <text evidence="1">Belongs to the sigma-70 factor family. ECF subfamily.</text>
</comment>
<organism evidence="7 8">
    <name type="scientific">Dyadobacter arcticus</name>
    <dbReference type="NCBI Taxonomy" id="1078754"/>
    <lineage>
        <taxon>Bacteria</taxon>
        <taxon>Pseudomonadati</taxon>
        <taxon>Bacteroidota</taxon>
        <taxon>Cytophagia</taxon>
        <taxon>Cytophagales</taxon>
        <taxon>Spirosomataceae</taxon>
        <taxon>Dyadobacter</taxon>
    </lineage>
</organism>
<dbReference type="InterPro" id="IPR036388">
    <property type="entry name" value="WH-like_DNA-bd_sf"/>
</dbReference>
<dbReference type="Proteomes" id="UP001179181">
    <property type="component" value="Unassembled WGS sequence"/>
</dbReference>
<gene>
    <name evidence="7" type="ORF">FHS68_002818</name>
</gene>
<dbReference type="PANTHER" id="PTHR43133">
    <property type="entry name" value="RNA POLYMERASE ECF-TYPE SIGMA FACTO"/>
    <property type="match status" value="1"/>
</dbReference>
<dbReference type="SUPFAM" id="SSF88659">
    <property type="entry name" value="Sigma3 and sigma4 domains of RNA polymerase sigma factors"/>
    <property type="match status" value="1"/>
</dbReference>
<dbReference type="EMBL" id="JAASQJ010000003">
    <property type="protein sequence ID" value="NIJ53636.1"/>
    <property type="molecule type" value="Genomic_DNA"/>
</dbReference>
<dbReference type="RefSeq" id="WP_167271036.1">
    <property type="nucleotide sequence ID" value="NZ_JAASQJ010000003.1"/>
</dbReference>
<evidence type="ECO:0000256" key="4">
    <source>
        <dbReference type="ARBA" id="ARBA00023125"/>
    </source>
</evidence>
<evidence type="ECO:0000256" key="5">
    <source>
        <dbReference type="ARBA" id="ARBA00023163"/>
    </source>
</evidence>
<protein>
    <submittedName>
        <fullName evidence="7">RNA polymerase sigma-70 factor (ECF subfamily)</fullName>
    </submittedName>
</protein>
<dbReference type="NCBIfam" id="TIGR02937">
    <property type="entry name" value="sigma70-ECF"/>
    <property type="match status" value="1"/>
</dbReference>
<dbReference type="InterPro" id="IPR013325">
    <property type="entry name" value="RNA_pol_sigma_r2"/>
</dbReference>
<dbReference type="Pfam" id="PF04542">
    <property type="entry name" value="Sigma70_r2"/>
    <property type="match status" value="1"/>
</dbReference>
<dbReference type="SUPFAM" id="SSF88946">
    <property type="entry name" value="Sigma2 domain of RNA polymerase sigma factors"/>
    <property type="match status" value="1"/>
</dbReference>
<dbReference type="InterPro" id="IPR007627">
    <property type="entry name" value="RNA_pol_sigma70_r2"/>
</dbReference>
<dbReference type="InterPro" id="IPR039425">
    <property type="entry name" value="RNA_pol_sigma-70-like"/>
</dbReference>
<dbReference type="InterPro" id="IPR014284">
    <property type="entry name" value="RNA_pol_sigma-70_dom"/>
</dbReference>
<reference evidence="7 8" key="1">
    <citation type="submission" date="2020-03" db="EMBL/GenBank/DDBJ databases">
        <title>Genomic Encyclopedia of Type Strains, Phase IV (KMG-IV): sequencing the most valuable type-strain genomes for metagenomic binning, comparative biology and taxonomic classification.</title>
        <authorList>
            <person name="Goeker M."/>
        </authorList>
    </citation>
    <scope>NUCLEOTIDE SEQUENCE [LARGE SCALE GENOMIC DNA]</scope>
    <source>
        <strain evidence="7 8">DSM 102865</strain>
    </source>
</reference>